<keyword evidence="8 9" id="KW-0687">Ribonucleoprotein</keyword>
<dbReference type="VEuPathDB" id="CryptoDB:Cvel_18065"/>
<evidence type="ECO:0000259" key="11">
    <source>
        <dbReference type="PROSITE" id="PS52002"/>
    </source>
</evidence>
<name>A0A0G4FPE6_9ALVE</name>
<evidence type="ECO:0000256" key="6">
    <source>
        <dbReference type="ARBA" id="ARBA00023187"/>
    </source>
</evidence>
<dbReference type="PANTHER" id="PTHR23338">
    <property type="entry name" value="SMALL NUCLEAR RIBONUCLEOPROTEIN SM"/>
    <property type="match status" value="1"/>
</dbReference>
<dbReference type="CDD" id="cd01723">
    <property type="entry name" value="LSm4"/>
    <property type="match status" value="1"/>
</dbReference>
<dbReference type="InterPro" id="IPR001163">
    <property type="entry name" value="Sm_dom_euk/arc"/>
</dbReference>
<keyword evidence="7 9" id="KW-0539">Nucleus</keyword>
<dbReference type="PROSITE" id="PS52002">
    <property type="entry name" value="SM"/>
    <property type="match status" value="1"/>
</dbReference>
<comment type="subunit">
    <text evidence="9">LSm subunits form a heteromer with a doughnut shape.</text>
</comment>
<dbReference type="InterPro" id="IPR034101">
    <property type="entry name" value="Lsm4"/>
</dbReference>
<dbReference type="SUPFAM" id="SSF50182">
    <property type="entry name" value="Sm-like ribonucleoproteins"/>
    <property type="match status" value="1"/>
</dbReference>
<feature type="region of interest" description="Disordered" evidence="10">
    <location>
        <begin position="82"/>
        <end position="126"/>
    </location>
</feature>
<sequence>MVLPLTLLRTAHNHPMMVELKNGETYSGVLAGSDNFMNLQMRDVVLTSREGDKFWKLSECCIRGNNIKYMRLPDEIIDMAIDTEPGRDNRGPAARGRGGRGRGRGGPVQGRGPAFQSEQKGRELTNTKENIRSSLKSILTSICLAILLRPSMEFHSTHNFEGMRGQRELHRGSPVPYEESFGGLLVAISFSAERSCRMEEPTYGNSCTDDRTISPPLILTCSKGCIC</sequence>
<evidence type="ECO:0000256" key="4">
    <source>
        <dbReference type="ARBA" id="ARBA00022728"/>
    </source>
</evidence>
<dbReference type="SMART" id="SM00651">
    <property type="entry name" value="Sm"/>
    <property type="match status" value="1"/>
</dbReference>
<keyword evidence="4 9" id="KW-0747">Spliceosome</keyword>
<dbReference type="GO" id="GO:0000956">
    <property type="term" value="P:nuclear-transcribed mRNA catabolic process"/>
    <property type="evidence" value="ECO:0007669"/>
    <property type="project" value="UniProtKB-UniRule"/>
</dbReference>
<gene>
    <name evidence="9" type="primary">LSM4</name>
    <name evidence="12" type="ORF">Cvel_18065</name>
</gene>
<keyword evidence="3 9" id="KW-0507">mRNA processing</keyword>
<accession>A0A0G4FPE6</accession>
<evidence type="ECO:0000256" key="10">
    <source>
        <dbReference type="SAM" id="MobiDB-lite"/>
    </source>
</evidence>
<evidence type="ECO:0000256" key="9">
    <source>
        <dbReference type="RuleBase" id="RU365049"/>
    </source>
</evidence>
<dbReference type="InterPro" id="IPR047575">
    <property type="entry name" value="Sm"/>
</dbReference>
<dbReference type="Pfam" id="PF01423">
    <property type="entry name" value="LSM"/>
    <property type="match status" value="1"/>
</dbReference>
<evidence type="ECO:0000256" key="3">
    <source>
        <dbReference type="ARBA" id="ARBA00022664"/>
    </source>
</evidence>
<comment type="similarity">
    <text evidence="2 9">Belongs to the snRNP Sm proteins family.</text>
</comment>
<evidence type="ECO:0000256" key="8">
    <source>
        <dbReference type="ARBA" id="ARBA00023274"/>
    </source>
</evidence>
<keyword evidence="5 9" id="KW-0694">RNA-binding</keyword>
<evidence type="ECO:0000256" key="1">
    <source>
        <dbReference type="ARBA" id="ARBA00004123"/>
    </source>
</evidence>
<comment type="subcellular location">
    <subcellularLocation>
        <location evidence="1 9">Nucleus</location>
    </subcellularLocation>
</comment>
<keyword evidence="6 9" id="KW-0508">mRNA splicing</keyword>
<dbReference type="Gene3D" id="2.30.30.100">
    <property type="match status" value="1"/>
</dbReference>
<protein>
    <recommendedName>
        <fullName evidence="9">U6 snRNA-associated Sm-like protein LSm4</fullName>
    </recommendedName>
</protein>
<evidence type="ECO:0000256" key="7">
    <source>
        <dbReference type="ARBA" id="ARBA00023242"/>
    </source>
</evidence>
<evidence type="ECO:0000256" key="5">
    <source>
        <dbReference type="ARBA" id="ARBA00022884"/>
    </source>
</evidence>
<dbReference type="GO" id="GO:0003723">
    <property type="term" value="F:RNA binding"/>
    <property type="evidence" value="ECO:0007669"/>
    <property type="project" value="UniProtKB-KW"/>
</dbReference>
<dbReference type="InterPro" id="IPR010920">
    <property type="entry name" value="LSM_dom_sf"/>
</dbReference>
<proteinExistence type="inferred from homology"/>
<dbReference type="InterPro" id="IPR027141">
    <property type="entry name" value="LSm4/Sm_D1/D3"/>
</dbReference>
<evidence type="ECO:0000313" key="12">
    <source>
        <dbReference type="EMBL" id="CEM16163.1"/>
    </source>
</evidence>
<dbReference type="AlphaFoldDB" id="A0A0G4FPE6"/>
<evidence type="ECO:0000256" key="2">
    <source>
        <dbReference type="ARBA" id="ARBA00006850"/>
    </source>
</evidence>
<comment type="function">
    <text evidence="9">Binds specifically to the 3'-terminal U-tract of U6 snRNA.</text>
</comment>
<dbReference type="GO" id="GO:0005681">
    <property type="term" value="C:spliceosomal complex"/>
    <property type="evidence" value="ECO:0007669"/>
    <property type="project" value="UniProtKB-UniRule"/>
</dbReference>
<reference evidence="12" key="1">
    <citation type="submission" date="2014-11" db="EMBL/GenBank/DDBJ databases">
        <authorList>
            <person name="Otto D Thomas"/>
            <person name="Naeem Raeece"/>
        </authorList>
    </citation>
    <scope>NUCLEOTIDE SEQUENCE</scope>
</reference>
<feature type="domain" description="Sm" evidence="11">
    <location>
        <begin position="3"/>
        <end position="76"/>
    </location>
</feature>
<dbReference type="GO" id="GO:0000398">
    <property type="term" value="P:mRNA splicing, via spliceosome"/>
    <property type="evidence" value="ECO:0007669"/>
    <property type="project" value="InterPro"/>
</dbReference>
<organism evidence="12">
    <name type="scientific">Chromera velia CCMP2878</name>
    <dbReference type="NCBI Taxonomy" id="1169474"/>
    <lineage>
        <taxon>Eukaryota</taxon>
        <taxon>Sar</taxon>
        <taxon>Alveolata</taxon>
        <taxon>Colpodellida</taxon>
        <taxon>Chromeraceae</taxon>
        <taxon>Chromera</taxon>
    </lineage>
</organism>
<dbReference type="EMBL" id="CDMZ01000526">
    <property type="protein sequence ID" value="CEM16163.1"/>
    <property type="molecule type" value="Genomic_DNA"/>
</dbReference>